<gene>
    <name evidence="2" type="ORF">AZI87_12140</name>
</gene>
<evidence type="ECO:0000256" key="1">
    <source>
        <dbReference type="SAM" id="SignalP"/>
    </source>
</evidence>
<dbReference type="EMBL" id="LUKD01000005">
    <property type="protein sequence ID" value="KYG65298.1"/>
    <property type="molecule type" value="Genomic_DNA"/>
</dbReference>
<dbReference type="RefSeq" id="WP_063207387.1">
    <property type="nucleotide sequence ID" value="NZ_LUKD01000005.1"/>
</dbReference>
<proteinExistence type="predicted"/>
<keyword evidence="1" id="KW-0732">Signal</keyword>
<evidence type="ECO:0000313" key="2">
    <source>
        <dbReference type="EMBL" id="KYG65298.1"/>
    </source>
</evidence>
<organism evidence="2 3">
    <name type="scientific">Bdellovibrio bacteriovorus</name>
    <dbReference type="NCBI Taxonomy" id="959"/>
    <lineage>
        <taxon>Bacteria</taxon>
        <taxon>Pseudomonadati</taxon>
        <taxon>Bdellovibrionota</taxon>
        <taxon>Bdellovibrionia</taxon>
        <taxon>Bdellovibrionales</taxon>
        <taxon>Pseudobdellovibrionaceae</taxon>
        <taxon>Bdellovibrio</taxon>
    </lineage>
</organism>
<accession>A0A161PS42</accession>
<feature type="signal peptide" evidence="1">
    <location>
        <begin position="1"/>
        <end position="20"/>
    </location>
</feature>
<evidence type="ECO:0008006" key="4">
    <source>
        <dbReference type="Google" id="ProtNLM"/>
    </source>
</evidence>
<sequence length="144" mass="15624">MMKVFLLSITMIFTGLTAQAANNPWMRTCRIDQGQFWTIKVGSDEQALCLFGDASIGAETFFLFKTNAGVGDAIDAYKHRKSSSPRGGVCGAFDAELIEGKDTSGRTFNICRFDDGSLIEETTLWLGAGSGSNEALDRALSKTY</sequence>
<comment type="caution">
    <text evidence="2">The sequence shown here is derived from an EMBL/GenBank/DDBJ whole genome shotgun (WGS) entry which is preliminary data.</text>
</comment>
<reference evidence="2 3" key="1">
    <citation type="submission" date="2016-03" db="EMBL/GenBank/DDBJ databases">
        <authorList>
            <person name="Ploux O."/>
        </authorList>
    </citation>
    <scope>NUCLEOTIDE SEQUENCE [LARGE SCALE GENOMIC DNA]</scope>
    <source>
        <strain evidence="2 3">EC13</strain>
    </source>
</reference>
<protein>
    <recommendedName>
        <fullName evidence="4">DUF333 domain-containing protein</fullName>
    </recommendedName>
</protein>
<dbReference type="OrthoDB" id="5295194at2"/>
<feature type="chain" id="PRO_5007825699" description="DUF333 domain-containing protein" evidence="1">
    <location>
        <begin position="21"/>
        <end position="144"/>
    </location>
</feature>
<name>A0A161PS42_BDEBC</name>
<dbReference type="AlphaFoldDB" id="A0A161PS42"/>
<evidence type="ECO:0000313" key="3">
    <source>
        <dbReference type="Proteomes" id="UP000075799"/>
    </source>
</evidence>
<dbReference type="Proteomes" id="UP000075799">
    <property type="component" value="Unassembled WGS sequence"/>
</dbReference>